<dbReference type="InterPro" id="IPR036390">
    <property type="entry name" value="WH_DNA-bd_sf"/>
</dbReference>
<dbReference type="SUPFAM" id="SSF46785">
    <property type="entry name" value="Winged helix' DNA-binding domain"/>
    <property type="match status" value="1"/>
</dbReference>
<comment type="caution">
    <text evidence="5">The sequence shown here is derived from an EMBL/GenBank/DDBJ whole genome shotgun (WGS) entry which is preliminary data.</text>
</comment>
<dbReference type="CDD" id="cd00090">
    <property type="entry name" value="HTH_ARSR"/>
    <property type="match status" value="1"/>
</dbReference>
<organism evidence="5 6">
    <name type="scientific">Candidatus Coproplasma stercoripullorum</name>
    <dbReference type="NCBI Taxonomy" id="2840751"/>
    <lineage>
        <taxon>Bacteria</taxon>
        <taxon>Bacillati</taxon>
        <taxon>Bacillota</taxon>
        <taxon>Clostridia</taxon>
        <taxon>Eubacteriales</taxon>
        <taxon>Candidatus Coproplasma</taxon>
    </lineage>
</organism>
<keyword evidence="1" id="KW-0805">Transcription regulation</keyword>
<reference evidence="5" key="1">
    <citation type="submission" date="2020-10" db="EMBL/GenBank/DDBJ databases">
        <authorList>
            <person name="Gilroy R."/>
        </authorList>
    </citation>
    <scope>NUCLEOTIDE SEQUENCE</scope>
    <source>
        <strain evidence="5">ChiW25-3613</strain>
    </source>
</reference>
<evidence type="ECO:0000256" key="2">
    <source>
        <dbReference type="ARBA" id="ARBA00023125"/>
    </source>
</evidence>
<feature type="domain" description="HTH arsR-type" evidence="4">
    <location>
        <begin position="24"/>
        <end position="116"/>
    </location>
</feature>
<accession>A0A9D1DCC4</accession>
<name>A0A9D1DCC4_9FIRM</name>
<dbReference type="PANTHER" id="PTHR43132">
    <property type="entry name" value="ARSENICAL RESISTANCE OPERON REPRESSOR ARSR-RELATED"/>
    <property type="match status" value="1"/>
</dbReference>
<dbReference type="InterPro" id="IPR001845">
    <property type="entry name" value="HTH_ArsR_DNA-bd_dom"/>
</dbReference>
<dbReference type="InterPro" id="IPR036388">
    <property type="entry name" value="WH-like_DNA-bd_sf"/>
</dbReference>
<dbReference type="InterPro" id="IPR051011">
    <property type="entry name" value="Metal_resp_trans_reg"/>
</dbReference>
<dbReference type="InterPro" id="IPR011991">
    <property type="entry name" value="ArsR-like_HTH"/>
</dbReference>
<evidence type="ECO:0000313" key="5">
    <source>
        <dbReference type="EMBL" id="HIR39420.1"/>
    </source>
</evidence>
<dbReference type="PROSITE" id="PS50987">
    <property type="entry name" value="HTH_ARSR_2"/>
    <property type="match status" value="1"/>
</dbReference>
<dbReference type="EMBL" id="DVHB01000062">
    <property type="protein sequence ID" value="HIR39420.1"/>
    <property type="molecule type" value="Genomic_DNA"/>
</dbReference>
<dbReference type="NCBIfam" id="NF033788">
    <property type="entry name" value="HTH_metalloreg"/>
    <property type="match status" value="1"/>
</dbReference>
<dbReference type="Gene3D" id="1.10.10.10">
    <property type="entry name" value="Winged helix-like DNA-binding domain superfamily/Winged helix DNA-binding domain"/>
    <property type="match status" value="1"/>
</dbReference>
<dbReference type="GO" id="GO:0003700">
    <property type="term" value="F:DNA-binding transcription factor activity"/>
    <property type="evidence" value="ECO:0007669"/>
    <property type="project" value="InterPro"/>
</dbReference>
<evidence type="ECO:0000313" key="6">
    <source>
        <dbReference type="Proteomes" id="UP000824179"/>
    </source>
</evidence>
<gene>
    <name evidence="5" type="ORF">IAB90_03460</name>
</gene>
<keyword evidence="3" id="KW-0804">Transcription</keyword>
<reference evidence="5" key="2">
    <citation type="journal article" date="2021" name="PeerJ">
        <title>Extensive microbial diversity within the chicken gut microbiome revealed by metagenomics and culture.</title>
        <authorList>
            <person name="Gilroy R."/>
            <person name="Ravi A."/>
            <person name="Getino M."/>
            <person name="Pursley I."/>
            <person name="Horton D.L."/>
            <person name="Alikhan N.F."/>
            <person name="Baker D."/>
            <person name="Gharbi K."/>
            <person name="Hall N."/>
            <person name="Watson M."/>
            <person name="Adriaenssens E.M."/>
            <person name="Foster-Nyarko E."/>
            <person name="Jarju S."/>
            <person name="Secka A."/>
            <person name="Antonio M."/>
            <person name="Oren A."/>
            <person name="Chaudhuri R.R."/>
            <person name="La Ragione R."/>
            <person name="Hildebrand F."/>
            <person name="Pallen M.J."/>
        </authorList>
    </citation>
    <scope>NUCLEOTIDE SEQUENCE</scope>
    <source>
        <strain evidence="5">ChiW25-3613</strain>
    </source>
</reference>
<dbReference type="AlphaFoldDB" id="A0A9D1DCC4"/>
<sequence length="116" mass="13156">MQDVLQDTMLLDRRTKELIKEYVPEGDVLDGIVCFFSVFADSTRVRMLSALAISEMCVTDLSRVLGINQTTVSHQLRLLKNLGIVKCERYGKIIFYSLINDTVNDVMLKGVEFLGH</sequence>
<dbReference type="PANTHER" id="PTHR43132:SF6">
    <property type="entry name" value="HTH-TYPE TRANSCRIPTIONAL REPRESSOR CZRA"/>
    <property type="match status" value="1"/>
</dbReference>
<proteinExistence type="predicted"/>
<evidence type="ECO:0000256" key="3">
    <source>
        <dbReference type="ARBA" id="ARBA00023163"/>
    </source>
</evidence>
<keyword evidence="2" id="KW-0238">DNA-binding</keyword>
<protein>
    <submittedName>
        <fullName evidence="5">Winged helix-turn-helix transcriptional regulator</fullName>
    </submittedName>
</protein>
<evidence type="ECO:0000259" key="4">
    <source>
        <dbReference type="PROSITE" id="PS50987"/>
    </source>
</evidence>
<dbReference type="GO" id="GO:0003677">
    <property type="term" value="F:DNA binding"/>
    <property type="evidence" value="ECO:0007669"/>
    <property type="project" value="UniProtKB-KW"/>
</dbReference>
<dbReference type="PRINTS" id="PR00778">
    <property type="entry name" value="HTHARSR"/>
</dbReference>
<dbReference type="Proteomes" id="UP000824179">
    <property type="component" value="Unassembled WGS sequence"/>
</dbReference>
<dbReference type="SMART" id="SM00418">
    <property type="entry name" value="HTH_ARSR"/>
    <property type="match status" value="1"/>
</dbReference>
<dbReference type="Pfam" id="PF01022">
    <property type="entry name" value="HTH_5"/>
    <property type="match status" value="1"/>
</dbReference>
<evidence type="ECO:0000256" key="1">
    <source>
        <dbReference type="ARBA" id="ARBA00023015"/>
    </source>
</evidence>